<evidence type="ECO:0000313" key="9">
    <source>
        <dbReference type="EMBL" id="NBE56993.1"/>
    </source>
</evidence>
<evidence type="ECO:0000259" key="8">
    <source>
        <dbReference type="PROSITE" id="PS51902"/>
    </source>
</evidence>
<feature type="binding site" evidence="6 7">
    <location>
        <position position="39"/>
    </location>
    <ligand>
        <name>Zn(2+)</name>
        <dbReference type="ChEBI" id="CHEBI:29105"/>
    </ligand>
</feature>
<dbReference type="SMART" id="SM00382">
    <property type="entry name" value="AAA"/>
    <property type="match status" value="1"/>
</dbReference>
<evidence type="ECO:0000256" key="7">
    <source>
        <dbReference type="PROSITE-ProRule" id="PRU01250"/>
    </source>
</evidence>
<dbReference type="FunFam" id="1.10.8.60:FF:000002">
    <property type="entry name" value="ATP-dependent Clp protease ATP-binding subunit ClpX"/>
    <property type="match status" value="1"/>
</dbReference>
<dbReference type="InterPro" id="IPR010603">
    <property type="entry name" value="Znf_CppX_C4"/>
</dbReference>
<dbReference type="GO" id="GO:0009376">
    <property type="term" value="C:HslUV protease complex"/>
    <property type="evidence" value="ECO:0007669"/>
    <property type="project" value="TreeGrafter"/>
</dbReference>
<keyword evidence="9" id="KW-0378">Hydrolase</keyword>
<dbReference type="InterPro" id="IPR004487">
    <property type="entry name" value="Clp_protease_ATP-bd_su_ClpX"/>
</dbReference>
<organism evidence="9 10">
    <name type="scientific">Streptomyces boluensis</name>
    <dbReference type="NCBI Taxonomy" id="1775135"/>
    <lineage>
        <taxon>Bacteria</taxon>
        <taxon>Bacillati</taxon>
        <taxon>Actinomycetota</taxon>
        <taxon>Actinomycetes</taxon>
        <taxon>Kitasatosporales</taxon>
        <taxon>Streptomycetaceae</taxon>
        <taxon>Streptomyces</taxon>
    </lineage>
</organism>
<keyword evidence="2 6" id="KW-0547">Nucleotide-binding</keyword>
<dbReference type="SMART" id="SM01086">
    <property type="entry name" value="ClpB_D2-small"/>
    <property type="match status" value="1"/>
</dbReference>
<dbReference type="GO" id="GO:0046983">
    <property type="term" value="F:protein dimerization activity"/>
    <property type="evidence" value="ECO:0007669"/>
    <property type="project" value="UniProtKB-UniRule"/>
</dbReference>
<sequence>MARIGDSESLLKCTFCGKSQKQVRKLVAGPSGICICDECVGLCNELIAEEAEEATEGAPGELPTPREIFTFLEQYVIGQEDAKKTLSVAVYNHYKRVRQESAPAAGANGTTSSEAAAGPEPVELGKSNILLMGPTGCGKTYLVQTLARMLDVPFAIGDATALTEAGYVGEDVENILLKLLQAADHDVEKAQRGIIYLDEIDKVARKSENPSVMRDVSGEGVQQALLKILEGTVASVPPQGGRKHPQQEFIQFDTSQVLFIVGGAFAGLEQIVEQRSGSRTIGFTGSPGAGQEAEDERPFARVMPQDLLKFGLIPEIVGRLPMMAAVDPLDRTALVRILTEPRNALLKQYQKLFEMDGVELEFTDEAVEAIAEQALLRRTGARAARTILEEVLLNVMYEVPSRDDVARVVVSRDTVLDNVNPTLVPRDQPDEREKSA</sequence>
<dbReference type="NCBIfam" id="TIGR00382">
    <property type="entry name" value="clpX"/>
    <property type="match status" value="1"/>
</dbReference>
<dbReference type="GO" id="GO:0051301">
    <property type="term" value="P:cell division"/>
    <property type="evidence" value="ECO:0007669"/>
    <property type="project" value="TreeGrafter"/>
</dbReference>
<keyword evidence="10" id="KW-1185">Reference proteome</keyword>
<dbReference type="FunFam" id="3.40.50.300:FF:000005">
    <property type="entry name" value="ATP-dependent Clp protease ATP-binding subunit ClpX"/>
    <property type="match status" value="1"/>
</dbReference>
<dbReference type="InterPro" id="IPR050052">
    <property type="entry name" value="ATP-dep_Clp_protease_ClpX"/>
</dbReference>
<comment type="caution">
    <text evidence="9">The sequence shown here is derived from an EMBL/GenBank/DDBJ whole genome shotgun (WGS) entry which is preliminary data.</text>
</comment>
<dbReference type="Gene3D" id="3.40.50.300">
    <property type="entry name" value="P-loop containing nucleotide triphosphate hydrolases"/>
    <property type="match status" value="1"/>
</dbReference>
<dbReference type="OrthoDB" id="9804062at2"/>
<dbReference type="RefSeq" id="WP_161705952.1">
    <property type="nucleotide sequence ID" value="NZ_JAAAHS010000682.1"/>
</dbReference>
<keyword evidence="1 6" id="KW-0479">Metal-binding</keyword>
<dbReference type="Pfam" id="PF07724">
    <property type="entry name" value="AAA_2"/>
    <property type="match status" value="1"/>
</dbReference>
<evidence type="ECO:0000256" key="6">
    <source>
        <dbReference type="HAMAP-Rule" id="MF_00175"/>
    </source>
</evidence>
<feature type="domain" description="ClpX-type ZB" evidence="8">
    <location>
        <begin position="1"/>
        <end position="55"/>
    </location>
</feature>
<name>A0A964XRN0_9ACTN</name>
<dbReference type="AlphaFoldDB" id="A0A964XRN0"/>
<keyword evidence="9" id="KW-0645">Protease</keyword>
<dbReference type="GO" id="GO:0008233">
    <property type="term" value="F:peptidase activity"/>
    <property type="evidence" value="ECO:0007669"/>
    <property type="project" value="UniProtKB-KW"/>
</dbReference>
<evidence type="ECO:0000256" key="5">
    <source>
        <dbReference type="ARBA" id="ARBA00023186"/>
    </source>
</evidence>
<comment type="similarity">
    <text evidence="6 7">Belongs to the ClpX chaperone family.</text>
</comment>
<dbReference type="PANTHER" id="PTHR48102">
    <property type="entry name" value="ATP-DEPENDENT CLP PROTEASE ATP-BINDING SUBUNIT CLPX-LIKE, MITOCHONDRIAL-RELATED"/>
    <property type="match status" value="1"/>
</dbReference>
<feature type="binding site" evidence="6 7">
    <location>
        <position position="36"/>
    </location>
    <ligand>
        <name>Zn(2+)</name>
        <dbReference type="ChEBI" id="CHEBI:29105"/>
    </ligand>
</feature>
<dbReference type="SMART" id="SM00994">
    <property type="entry name" value="zf-C4_ClpX"/>
    <property type="match status" value="1"/>
</dbReference>
<evidence type="ECO:0000256" key="2">
    <source>
        <dbReference type="ARBA" id="ARBA00022741"/>
    </source>
</evidence>
<feature type="binding site" evidence="6 7">
    <location>
        <position position="16"/>
    </location>
    <ligand>
        <name>Zn(2+)</name>
        <dbReference type="ChEBI" id="CHEBI:29105"/>
    </ligand>
</feature>
<keyword evidence="4 6" id="KW-0067">ATP-binding</keyword>
<dbReference type="GO" id="GO:0005524">
    <property type="term" value="F:ATP binding"/>
    <property type="evidence" value="ECO:0007669"/>
    <property type="project" value="UniProtKB-UniRule"/>
</dbReference>
<evidence type="ECO:0000256" key="4">
    <source>
        <dbReference type="ARBA" id="ARBA00022840"/>
    </source>
</evidence>
<dbReference type="Gene3D" id="1.10.8.60">
    <property type="match status" value="1"/>
</dbReference>
<accession>A0A964XRN0</accession>
<gene>
    <name evidence="6 9" type="primary">clpX</name>
    <name evidence="9" type="ORF">GUY60_37405</name>
</gene>
<dbReference type="EMBL" id="JAAAHS010000682">
    <property type="protein sequence ID" value="NBE56993.1"/>
    <property type="molecule type" value="Genomic_DNA"/>
</dbReference>
<comment type="function">
    <text evidence="6">ATP-dependent specificity component of the Clp protease. It directs the protease to specific substrates. Can perform chaperone functions in the absence of ClpP.</text>
</comment>
<comment type="subunit">
    <text evidence="6">Component of the ClpX-ClpP complex. Forms a hexameric ring that, in the presence of ATP, binds to fourteen ClpP subunits assembled into a disk-like structure with a central cavity, resembling the structure of eukaryotic proteasomes.</text>
</comment>
<reference evidence="9" key="1">
    <citation type="submission" date="2020-01" db="EMBL/GenBank/DDBJ databases">
        <title>Whole-genome analyses of novel actinobacteria.</title>
        <authorList>
            <person name="Sahin N."/>
        </authorList>
    </citation>
    <scope>NUCLEOTIDE SEQUENCE</scope>
    <source>
        <strain evidence="9">YC537</strain>
    </source>
</reference>
<dbReference type="GO" id="GO:0051082">
    <property type="term" value="F:unfolded protein binding"/>
    <property type="evidence" value="ECO:0007669"/>
    <property type="project" value="UniProtKB-UniRule"/>
</dbReference>
<dbReference type="HAMAP" id="MF_00175">
    <property type="entry name" value="ClpX"/>
    <property type="match status" value="1"/>
</dbReference>
<dbReference type="SUPFAM" id="SSF57716">
    <property type="entry name" value="Glucocorticoid receptor-like (DNA-binding domain)"/>
    <property type="match status" value="1"/>
</dbReference>
<evidence type="ECO:0000313" key="10">
    <source>
        <dbReference type="Proteomes" id="UP000598297"/>
    </source>
</evidence>
<dbReference type="Pfam" id="PF06689">
    <property type="entry name" value="zf-C4_ClpX"/>
    <property type="match status" value="1"/>
</dbReference>
<dbReference type="Pfam" id="PF10431">
    <property type="entry name" value="ClpB_D2-small"/>
    <property type="match status" value="1"/>
</dbReference>
<dbReference type="Gene3D" id="6.20.220.10">
    <property type="entry name" value="ClpX chaperone, C4-type zinc finger domain"/>
    <property type="match status" value="1"/>
</dbReference>
<dbReference type="InterPro" id="IPR019489">
    <property type="entry name" value="Clp_ATPase_C"/>
</dbReference>
<dbReference type="GO" id="GO:0140662">
    <property type="term" value="F:ATP-dependent protein folding chaperone"/>
    <property type="evidence" value="ECO:0007669"/>
    <property type="project" value="InterPro"/>
</dbReference>
<dbReference type="Proteomes" id="UP000598297">
    <property type="component" value="Unassembled WGS sequence"/>
</dbReference>
<dbReference type="InterPro" id="IPR038366">
    <property type="entry name" value="Znf_CppX_C4_sf"/>
</dbReference>
<dbReference type="GO" id="GO:0016887">
    <property type="term" value="F:ATP hydrolysis activity"/>
    <property type="evidence" value="ECO:0007669"/>
    <property type="project" value="InterPro"/>
</dbReference>
<feature type="binding site" evidence="6 7">
    <location>
        <position position="13"/>
    </location>
    <ligand>
        <name>Zn(2+)</name>
        <dbReference type="ChEBI" id="CHEBI:29105"/>
    </ligand>
</feature>
<dbReference type="CDD" id="cd19497">
    <property type="entry name" value="RecA-like_ClpX"/>
    <property type="match status" value="1"/>
</dbReference>
<dbReference type="InterPro" id="IPR027417">
    <property type="entry name" value="P-loop_NTPase"/>
</dbReference>
<dbReference type="PROSITE" id="PS51902">
    <property type="entry name" value="CLPX_ZB"/>
    <property type="match status" value="1"/>
</dbReference>
<feature type="binding site" evidence="6">
    <location>
        <begin position="134"/>
        <end position="141"/>
    </location>
    <ligand>
        <name>ATP</name>
        <dbReference type="ChEBI" id="CHEBI:30616"/>
    </ligand>
</feature>
<dbReference type="GO" id="GO:0051603">
    <property type="term" value="P:proteolysis involved in protein catabolic process"/>
    <property type="evidence" value="ECO:0007669"/>
    <property type="project" value="TreeGrafter"/>
</dbReference>
<dbReference type="InterPro" id="IPR059188">
    <property type="entry name" value="Znf_CLPX-like"/>
</dbReference>
<proteinExistence type="inferred from homology"/>
<dbReference type="GO" id="GO:0008270">
    <property type="term" value="F:zinc ion binding"/>
    <property type="evidence" value="ECO:0007669"/>
    <property type="project" value="UniProtKB-UniRule"/>
</dbReference>
<keyword evidence="5 6" id="KW-0143">Chaperone</keyword>
<dbReference type="SUPFAM" id="SSF52540">
    <property type="entry name" value="P-loop containing nucleoside triphosphate hydrolases"/>
    <property type="match status" value="1"/>
</dbReference>
<dbReference type="InterPro" id="IPR003959">
    <property type="entry name" value="ATPase_AAA_core"/>
</dbReference>
<dbReference type="InterPro" id="IPR046425">
    <property type="entry name" value="ClpX_bact"/>
</dbReference>
<evidence type="ECO:0000256" key="3">
    <source>
        <dbReference type="ARBA" id="ARBA00022833"/>
    </source>
</evidence>
<dbReference type="InterPro" id="IPR003593">
    <property type="entry name" value="AAA+_ATPase"/>
</dbReference>
<protein>
    <recommendedName>
        <fullName evidence="6">ATP-dependent Clp protease ATP-binding subunit ClpX</fullName>
    </recommendedName>
</protein>
<dbReference type="NCBIfam" id="NF003745">
    <property type="entry name" value="PRK05342.1"/>
    <property type="match status" value="1"/>
</dbReference>
<keyword evidence="3 6" id="KW-0862">Zinc</keyword>
<dbReference type="PANTHER" id="PTHR48102:SF7">
    <property type="entry name" value="ATP-DEPENDENT CLP PROTEASE ATP-BINDING SUBUNIT CLPX-LIKE, MITOCHONDRIAL"/>
    <property type="match status" value="1"/>
</dbReference>
<evidence type="ECO:0000256" key="1">
    <source>
        <dbReference type="ARBA" id="ARBA00022723"/>
    </source>
</evidence>